<gene>
    <name evidence="2" type="ORF">J2Z70_001343</name>
</gene>
<sequence length="79" mass="8882">MISGQCGNFLALPYLDGKFDFIVSSFALHHLTSDQMLLAIQENYILFPKLIDLLEDSGCITKHLKVNQLLHVVLAVPIR</sequence>
<protein>
    <recommendedName>
        <fullName evidence="1">Methyltransferase type 11 domain-containing protein</fullName>
    </recommendedName>
</protein>
<dbReference type="EMBL" id="JAGGLV010000003">
    <property type="protein sequence ID" value="MBP2111202.1"/>
    <property type="molecule type" value="Genomic_DNA"/>
</dbReference>
<proteinExistence type="predicted"/>
<name>A0ABS4NMC1_9BACL</name>
<dbReference type="Proteomes" id="UP000773462">
    <property type="component" value="Unassembled WGS sequence"/>
</dbReference>
<dbReference type="Pfam" id="PF08241">
    <property type="entry name" value="Methyltransf_11"/>
    <property type="match status" value="1"/>
</dbReference>
<reference evidence="2 3" key="1">
    <citation type="submission" date="2021-03" db="EMBL/GenBank/DDBJ databases">
        <title>Genomic Encyclopedia of Type Strains, Phase IV (KMG-IV): sequencing the most valuable type-strain genomes for metagenomic binning, comparative biology and taxonomic classification.</title>
        <authorList>
            <person name="Goeker M."/>
        </authorList>
    </citation>
    <scope>NUCLEOTIDE SEQUENCE [LARGE SCALE GENOMIC DNA]</scope>
    <source>
        <strain evidence="2 3">DSM 101953</strain>
    </source>
</reference>
<dbReference type="Gene3D" id="3.40.50.150">
    <property type="entry name" value="Vaccinia Virus protein VP39"/>
    <property type="match status" value="1"/>
</dbReference>
<accession>A0ABS4NMC1</accession>
<dbReference type="RefSeq" id="WP_209870700.1">
    <property type="nucleotide sequence ID" value="NZ_JAGGLV010000003.1"/>
</dbReference>
<dbReference type="InterPro" id="IPR013216">
    <property type="entry name" value="Methyltransf_11"/>
</dbReference>
<feature type="domain" description="Methyltransferase type 11" evidence="1">
    <location>
        <begin position="5"/>
        <end position="36"/>
    </location>
</feature>
<dbReference type="InterPro" id="IPR029063">
    <property type="entry name" value="SAM-dependent_MTases_sf"/>
</dbReference>
<evidence type="ECO:0000313" key="2">
    <source>
        <dbReference type="EMBL" id="MBP2111202.1"/>
    </source>
</evidence>
<keyword evidence="3" id="KW-1185">Reference proteome</keyword>
<comment type="caution">
    <text evidence="2">The sequence shown here is derived from an EMBL/GenBank/DDBJ whole genome shotgun (WGS) entry which is preliminary data.</text>
</comment>
<evidence type="ECO:0000313" key="3">
    <source>
        <dbReference type="Proteomes" id="UP000773462"/>
    </source>
</evidence>
<organism evidence="2 3">
    <name type="scientific">Paenibacillus silagei</name>
    <dbReference type="NCBI Taxonomy" id="1670801"/>
    <lineage>
        <taxon>Bacteria</taxon>
        <taxon>Bacillati</taxon>
        <taxon>Bacillota</taxon>
        <taxon>Bacilli</taxon>
        <taxon>Bacillales</taxon>
        <taxon>Paenibacillaceae</taxon>
        <taxon>Paenibacillus</taxon>
    </lineage>
</organism>
<evidence type="ECO:0000259" key="1">
    <source>
        <dbReference type="Pfam" id="PF08241"/>
    </source>
</evidence>
<dbReference type="SUPFAM" id="SSF53335">
    <property type="entry name" value="S-adenosyl-L-methionine-dependent methyltransferases"/>
    <property type="match status" value="1"/>
</dbReference>